<sequence length="119" mass="13746">MEPYIDGLQVNLDRRFQNLNIMGAFHMLGPQAVKEDDSINLENIKTLSTKLLQQPDSHALQEWSSFRQHMLTGSFKDMDQLTRMSKLASNLDEWCQIYPSLSKLASQHHRVVSNLTFPQ</sequence>
<proteinExistence type="predicted"/>
<dbReference type="AlphaFoldDB" id="A0AAV6GRP0"/>
<keyword evidence="2" id="KW-1185">Reference proteome</keyword>
<dbReference type="EMBL" id="JADWDJ010000007">
    <property type="protein sequence ID" value="KAG5277878.1"/>
    <property type="molecule type" value="Genomic_DNA"/>
</dbReference>
<gene>
    <name evidence="1" type="ORF">AALO_G00092380</name>
</gene>
<organism evidence="1 2">
    <name type="scientific">Alosa alosa</name>
    <name type="common">allis shad</name>
    <dbReference type="NCBI Taxonomy" id="278164"/>
    <lineage>
        <taxon>Eukaryota</taxon>
        <taxon>Metazoa</taxon>
        <taxon>Chordata</taxon>
        <taxon>Craniata</taxon>
        <taxon>Vertebrata</taxon>
        <taxon>Euteleostomi</taxon>
        <taxon>Actinopterygii</taxon>
        <taxon>Neopterygii</taxon>
        <taxon>Teleostei</taxon>
        <taxon>Clupei</taxon>
        <taxon>Clupeiformes</taxon>
        <taxon>Clupeoidei</taxon>
        <taxon>Clupeidae</taxon>
        <taxon>Alosa</taxon>
    </lineage>
</organism>
<protein>
    <submittedName>
        <fullName evidence="1">Uncharacterized protein</fullName>
    </submittedName>
</protein>
<comment type="caution">
    <text evidence="1">The sequence shown here is derived from an EMBL/GenBank/DDBJ whole genome shotgun (WGS) entry which is preliminary data.</text>
</comment>
<accession>A0AAV6GRP0</accession>
<reference evidence="1" key="1">
    <citation type="submission" date="2020-10" db="EMBL/GenBank/DDBJ databases">
        <title>Chromosome-scale genome assembly of the Allis shad, Alosa alosa.</title>
        <authorList>
            <person name="Margot Z."/>
            <person name="Christophe K."/>
            <person name="Cabau C."/>
            <person name="Louis A."/>
            <person name="Berthelot C."/>
            <person name="Parey E."/>
            <person name="Roest Crollius H."/>
            <person name="Montfort J."/>
            <person name="Robinson-Rechavi M."/>
            <person name="Bucao C."/>
            <person name="Bouchez O."/>
            <person name="Gislard M."/>
            <person name="Lluch J."/>
            <person name="Milhes M."/>
            <person name="Lampietro C."/>
            <person name="Lopez Roques C."/>
            <person name="Donnadieu C."/>
            <person name="Braasch I."/>
            <person name="Desvignes T."/>
            <person name="Postlethwait J."/>
            <person name="Bobe J."/>
            <person name="Guiguen Y."/>
        </authorList>
    </citation>
    <scope>NUCLEOTIDE SEQUENCE</scope>
    <source>
        <strain evidence="1">M-15738</strain>
        <tissue evidence="1">Blood</tissue>
    </source>
</reference>
<evidence type="ECO:0000313" key="2">
    <source>
        <dbReference type="Proteomes" id="UP000823561"/>
    </source>
</evidence>
<name>A0AAV6GRP0_9TELE</name>
<evidence type="ECO:0000313" key="1">
    <source>
        <dbReference type="EMBL" id="KAG5277878.1"/>
    </source>
</evidence>
<dbReference type="Proteomes" id="UP000823561">
    <property type="component" value="Chromosome 7"/>
</dbReference>